<comment type="caution">
    <text evidence="1">The sequence shown here is derived from an EMBL/GenBank/DDBJ whole genome shotgun (WGS) entry which is preliminary data.</text>
</comment>
<name>A0A853DJV3_9MICO</name>
<dbReference type="EMBL" id="JACCFW010000001">
    <property type="protein sequence ID" value="NYJ74990.1"/>
    <property type="molecule type" value="Genomic_DNA"/>
</dbReference>
<evidence type="ECO:0000313" key="1">
    <source>
        <dbReference type="EMBL" id="NYJ74990.1"/>
    </source>
</evidence>
<protein>
    <recommendedName>
        <fullName evidence="3">DNA-binding protein</fullName>
    </recommendedName>
</protein>
<dbReference type="AlphaFoldDB" id="A0A853DJV3"/>
<dbReference type="CDD" id="cd04488">
    <property type="entry name" value="RecG_wedge_OBF"/>
    <property type="match status" value="1"/>
</dbReference>
<gene>
    <name evidence="1" type="ORF">HNR15_001953</name>
</gene>
<evidence type="ECO:0000313" key="2">
    <source>
        <dbReference type="Proteomes" id="UP000571817"/>
    </source>
</evidence>
<organism evidence="1 2">
    <name type="scientific">Allobranchiibius huperziae</name>
    <dbReference type="NCBI Taxonomy" id="1874116"/>
    <lineage>
        <taxon>Bacteria</taxon>
        <taxon>Bacillati</taxon>
        <taxon>Actinomycetota</taxon>
        <taxon>Actinomycetes</taxon>
        <taxon>Micrococcales</taxon>
        <taxon>Dermacoccaceae</taxon>
        <taxon>Allobranchiibius</taxon>
    </lineage>
</organism>
<sequence>MGATATIREAARRFSRSSAAIERDELREAATKRGGTPIEACCDRQIAGCCGTVRYTSLRPRTDSVPAFVVGLDDGTRMMQLVWLGRRSIAGIEPGVYLTVKGRVLHRRGMPTIFNPEYEIKPAVEVD</sequence>
<keyword evidence="2" id="KW-1185">Reference proteome</keyword>
<reference evidence="1 2" key="1">
    <citation type="submission" date="2020-07" db="EMBL/GenBank/DDBJ databases">
        <title>Sequencing the genomes of 1000 actinobacteria strains.</title>
        <authorList>
            <person name="Klenk H.-P."/>
        </authorList>
    </citation>
    <scope>NUCLEOTIDE SEQUENCE [LARGE SCALE GENOMIC DNA]</scope>
    <source>
        <strain evidence="1 2">DSM 29531</strain>
    </source>
</reference>
<accession>A0A853DJV3</accession>
<dbReference type="Proteomes" id="UP000571817">
    <property type="component" value="Unassembled WGS sequence"/>
</dbReference>
<evidence type="ECO:0008006" key="3">
    <source>
        <dbReference type="Google" id="ProtNLM"/>
    </source>
</evidence>
<proteinExistence type="predicted"/>
<dbReference type="RefSeq" id="WP_179481313.1">
    <property type="nucleotide sequence ID" value="NZ_JACCFW010000001.1"/>
</dbReference>